<evidence type="ECO:0000259" key="2">
    <source>
        <dbReference type="Pfam" id="PF13778"/>
    </source>
</evidence>
<dbReference type="Pfam" id="PF13778">
    <property type="entry name" value="DUF4174"/>
    <property type="match status" value="1"/>
</dbReference>
<dbReference type="Proteomes" id="UP000557307">
    <property type="component" value="Unassembled WGS sequence"/>
</dbReference>
<name>A0A840TJZ1_9BACT</name>
<comment type="caution">
    <text evidence="3">The sequence shown here is derived from an EMBL/GenBank/DDBJ whole genome shotgun (WGS) entry which is preliminary data.</text>
</comment>
<keyword evidence="4" id="KW-1185">Reference proteome</keyword>
<accession>A0A840TJZ1</accession>
<keyword evidence="1" id="KW-0732">Signal</keyword>
<sequence>MWLWSVLFVGSLLQPLSAPPELEAQLAALAWKKRVVVLCAPSEADARYLAQKKIWTEARSGVNERDLVLVELFENTLSTPDRNYLQARFQYQPGTFGVFLIGKDTGIKLRKTEPVSTQELFGLIDGMPMRQSERKRRN</sequence>
<feature type="domain" description="DUF4174" evidence="2">
    <location>
        <begin position="26"/>
        <end position="133"/>
    </location>
</feature>
<dbReference type="InterPro" id="IPR025232">
    <property type="entry name" value="DUF4174"/>
</dbReference>
<proteinExistence type="predicted"/>
<gene>
    <name evidence="3" type="ORF">HNQ92_002669</name>
</gene>
<dbReference type="EMBL" id="JACHGF010000003">
    <property type="protein sequence ID" value="MBB5284526.1"/>
    <property type="molecule type" value="Genomic_DNA"/>
</dbReference>
<evidence type="ECO:0000256" key="1">
    <source>
        <dbReference type="ARBA" id="ARBA00022729"/>
    </source>
</evidence>
<evidence type="ECO:0000313" key="3">
    <source>
        <dbReference type="EMBL" id="MBB5284526.1"/>
    </source>
</evidence>
<organism evidence="3 4">
    <name type="scientific">Rhabdobacter roseus</name>
    <dbReference type="NCBI Taxonomy" id="1655419"/>
    <lineage>
        <taxon>Bacteria</taxon>
        <taxon>Pseudomonadati</taxon>
        <taxon>Bacteroidota</taxon>
        <taxon>Cytophagia</taxon>
        <taxon>Cytophagales</taxon>
        <taxon>Cytophagaceae</taxon>
        <taxon>Rhabdobacter</taxon>
    </lineage>
</organism>
<protein>
    <recommendedName>
        <fullName evidence="2">DUF4174 domain-containing protein</fullName>
    </recommendedName>
</protein>
<reference evidence="3 4" key="1">
    <citation type="submission" date="2020-08" db="EMBL/GenBank/DDBJ databases">
        <title>Genomic Encyclopedia of Type Strains, Phase IV (KMG-IV): sequencing the most valuable type-strain genomes for metagenomic binning, comparative biology and taxonomic classification.</title>
        <authorList>
            <person name="Goeker M."/>
        </authorList>
    </citation>
    <scope>NUCLEOTIDE SEQUENCE [LARGE SCALE GENOMIC DNA]</scope>
    <source>
        <strain evidence="3 4">DSM 105074</strain>
    </source>
</reference>
<evidence type="ECO:0000313" key="4">
    <source>
        <dbReference type="Proteomes" id="UP000557307"/>
    </source>
</evidence>
<dbReference type="RefSeq" id="WP_184174457.1">
    <property type="nucleotide sequence ID" value="NZ_JACHGF010000003.1"/>
</dbReference>
<dbReference type="AlphaFoldDB" id="A0A840TJZ1"/>